<feature type="compositionally biased region" description="Acidic residues" evidence="1">
    <location>
        <begin position="452"/>
        <end position="481"/>
    </location>
</feature>
<evidence type="ECO:0000313" key="3">
    <source>
        <dbReference type="EMBL" id="KAJ3748922.1"/>
    </source>
</evidence>
<accession>A0A9W8P841</accession>
<dbReference type="Pfam" id="PF16589">
    <property type="entry name" value="BRCT_2"/>
    <property type="match status" value="2"/>
</dbReference>
<proteinExistence type="predicted"/>
<dbReference type="EMBL" id="JANVFU010000002">
    <property type="protein sequence ID" value="KAJ3748922.1"/>
    <property type="molecule type" value="Genomic_DNA"/>
</dbReference>
<dbReference type="CDD" id="cd17743">
    <property type="entry name" value="BRCT_BRC1_like_rpt5"/>
    <property type="match status" value="1"/>
</dbReference>
<feature type="compositionally biased region" description="Low complexity" evidence="1">
    <location>
        <begin position="541"/>
        <end position="555"/>
    </location>
</feature>
<feature type="compositionally biased region" description="Basic and acidic residues" evidence="1">
    <location>
        <begin position="588"/>
        <end position="614"/>
    </location>
</feature>
<dbReference type="AlphaFoldDB" id="A0A9W8P841"/>
<name>A0A9W8P841_9AGAR</name>
<dbReference type="GO" id="GO:0005634">
    <property type="term" value="C:nucleus"/>
    <property type="evidence" value="ECO:0007669"/>
    <property type="project" value="TreeGrafter"/>
</dbReference>
<feature type="compositionally biased region" description="Acidic residues" evidence="1">
    <location>
        <begin position="651"/>
        <end position="660"/>
    </location>
</feature>
<dbReference type="GO" id="GO:1990683">
    <property type="term" value="P:DNA double-strand break attachment to nuclear envelope"/>
    <property type="evidence" value="ECO:0007669"/>
    <property type="project" value="TreeGrafter"/>
</dbReference>
<dbReference type="CDD" id="cd00027">
    <property type="entry name" value="BRCT"/>
    <property type="match status" value="1"/>
</dbReference>
<dbReference type="CDD" id="cd18432">
    <property type="entry name" value="BRCT_PAXIP1_rpt6_like"/>
    <property type="match status" value="1"/>
</dbReference>
<dbReference type="CDD" id="cd18436">
    <property type="entry name" value="BRCT_BRC1_like_rpt2"/>
    <property type="match status" value="1"/>
</dbReference>
<dbReference type="SMART" id="SM00292">
    <property type="entry name" value="BRCT"/>
    <property type="match status" value="4"/>
</dbReference>
<sequence>MAQLFDKVVIYLPSSLAPVRVQQLSHLIESHGGTVTRSVDDATVTHVVTNSHRFEGWQSFQGENSRPVCTDKWVERSAILGKLQATSNYSADPRQLFSGVVGCAADLSPSDIEILSAGISSFGGYWRSGLTKDVTHLFTLGSDSEKYQNALDYKKDVPINILLPHWFDDVLRLGMGNLDIAPYEWPDPLVLRPNTPSDNDRKKKSHKFELNKEVLFSTASWNAEAATTKIASPKQVFGRRRVLLSSSLELGERRRAIESFVERADGEIIPLENSDGDGDMSEEAQKVLDCDIFVTRFRSGTAYYNAARAGKTIASMSWIFHVLSIGILSPPMDQLLHYPIHKNLIEGFSSHEITITNFTGGAREYIKKLVCSMGAKFTPNMSSKNTVLIAAQTDGTKADRARAWGIPIVNHLWLEDCFINWKNMTVGNDRYIHFPQGSDFAPRLGERGVDPNVEDPDELDRLEEEEAEQEAEDELKQDEEPVGATINGGRSRTQDSARDAREAADIVMGADDDRVVGQTNESHAMDIDVDPEHVPTKRTPRTPNSNKSRPSPKSRAATRKDDDEDDNFEIPSTKLPKKSSAKLSSHHFRIETEEPQMDSDHHHTSEKENRHKSDDEVEDKELEKPNSSKKKSNAGDSNKPKGRRRISDAADSPESEDGLEADLPKPTKTTRSKAKPNSIQTAAKRTRYASDNKPKELNYDDASEREAGLNSDDNNRVGPPKKKRPQSSKQKTAKPNDLGGARDASEAEDSDTPHRETVKAKAALTVSVVIPGLGKSTECAGASPSKTIAKSSSIHVASAERRSRPSNTRADPFDSPASRRPSRRAAERASQQLRDTIMPDLVKYESEMKKHRRQSSSSVSAFPRDFSEDDEEGKLVGKGKGKAKSEEGQAVINARKRKASSVDAREAEESHTPAASPPKKIKKRKPGSVRVMTTQVNLTDASKKAMENLGAKFVTKPSECTHLIATKITRTEKFLCALAVSPWILTDQWIHQSVAAKTLLSEEPFFLKDRGKWDIDLKQSLEEAKKLKYPLLASRVFYVTPGVKENRSLLNHIITAFGGKMVACMPNERQLLSNGKQIPMRHLLTCEDDRKLWEPIAKDAYIHNIELLLQGVLNQFMDFDNPKFHIEGTCNND</sequence>
<feature type="domain" description="BRCT" evidence="2">
    <location>
        <begin position="1"/>
        <end position="91"/>
    </location>
</feature>
<feature type="domain" description="BRCT" evidence="2">
    <location>
        <begin position="92"/>
        <end position="172"/>
    </location>
</feature>
<dbReference type="Proteomes" id="UP001142393">
    <property type="component" value="Unassembled WGS sequence"/>
</dbReference>
<evidence type="ECO:0000256" key="1">
    <source>
        <dbReference type="SAM" id="MobiDB-lite"/>
    </source>
</evidence>
<evidence type="ECO:0000259" key="2">
    <source>
        <dbReference type="PROSITE" id="PS50172"/>
    </source>
</evidence>
<organism evidence="3 4">
    <name type="scientific">Lentinula detonsa</name>
    <dbReference type="NCBI Taxonomy" id="2804962"/>
    <lineage>
        <taxon>Eukaryota</taxon>
        <taxon>Fungi</taxon>
        <taxon>Dikarya</taxon>
        <taxon>Basidiomycota</taxon>
        <taxon>Agaricomycotina</taxon>
        <taxon>Agaricomycetes</taxon>
        <taxon>Agaricomycetidae</taxon>
        <taxon>Agaricales</taxon>
        <taxon>Marasmiineae</taxon>
        <taxon>Omphalotaceae</taxon>
        <taxon>Lentinula</taxon>
    </lineage>
</organism>
<dbReference type="Gene3D" id="3.40.50.10190">
    <property type="entry name" value="BRCT domain"/>
    <property type="match status" value="5"/>
</dbReference>
<dbReference type="PROSITE" id="PS50172">
    <property type="entry name" value="BRCT"/>
    <property type="match status" value="4"/>
</dbReference>
<feature type="compositionally biased region" description="Basic residues" evidence="1">
    <location>
        <begin position="575"/>
        <end position="587"/>
    </location>
</feature>
<protein>
    <recommendedName>
        <fullName evidence="2">BRCT domain-containing protein</fullName>
    </recommendedName>
</protein>
<feature type="compositionally biased region" description="Basic and acidic residues" evidence="1">
    <location>
        <begin position="688"/>
        <end position="707"/>
    </location>
</feature>
<feature type="domain" description="BRCT" evidence="2">
    <location>
        <begin position="943"/>
        <end position="1007"/>
    </location>
</feature>
<dbReference type="InterPro" id="IPR001357">
    <property type="entry name" value="BRCT_dom"/>
</dbReference>
<feature type="compositionally biased region" description="Basic and acidic residues" evidence="1">
    <location>
        <begin position="492"/>
        <end position="504"/>
    </location>
</feature>
<comment type="caution">
    <text evidence="3">The sequence shown here is derived from an EMBL/GenBank/DDBJ whole genome shotgun (WGS) entry which is preliminary data.</text>
</comment>
<reference evidence="3 4" key="1">
    <citation type="journal article" date="2023" name="Proc. Natl. Acad. Sci. U.S.A.">
        <title>A global phylogenomic analysis of the shiitake genus Lentinula.</title>
        <authorList>
            <person name="Sierra-Patev S."/>
            <person name="Min B."/>
            <person name="Naranjo-Ortiz M."/>
            <person name="Looney B."/>
            <person name="Konkel Z."/>
            <person name="Slot J.C."/>
            <person name="Sakamoto Y."/>
            <person name="Steenwyk J.L."/>
            <person name="Rokas A."/>
            <person name="Carro J."/>
            <person name="Camarero S."/>
            <person name="Ferreira P."/>
            <person name="Molpeceres G."/>
            <person name="Ruiz-Duenas F.J."/>
            <person name="Serrano A."/>
            <person name="Henrissat B."/>
            <person name="Drula E."/>
            <person name="Hughes K.W."/>
            <person name="Mata J.L."/>
            <person name="Ishikawa N.K."/>
            <person name="Vargas-Isla R."/>
            <person name="Ushijima S."/>
            <person name="Smith C.A."/>
            <person name="Donoghue J."/>
            <person name="Ahrendt S."/>
            <person name="Andreopoulos W."/>
            <person name="He G."/>
            <person name="LaButti K."/>
            <person name="Lipzen A."/>
            <person name="Ng V."/>
            <person name="Riley R."/>
            <person name="Sandor L."/>
            <person name="Barry K."/>
            <person name="Martinez A.T."/>
            <person name="Xiao Y."/>
            <person name="Gibbons J.G."/>
            <person name="Terashima K."/>
            <person name="Grigoriev I.V."/>
            <person name="Hibbett D."/>
        </authorList>
    </citation>
    <scope>NUCLEOTIDE SEQUENCE [LARGE SCALE GENOMIC DNA]</scope>
    <source>
        <strain evidence="3 4">TFB7810</strain>
    </source>
</reference>
<dbReference type="PANTHER" id="PTHR47667">
    <property type="entry name" value="REGULATOR OF TY1 TRANSPOSITION PROTEIN 107"/>
    <property type="match status" value="1"/>
</dbReference>
<dbReference type="Pfam" id="PF16770">
    <property type="entry name" value="RTT107_BRCT_5"/>
    <property type="match status" value="1"/>
</dbReference>
<feature type="compositionally biased region" description="Polar residues" evidence="1">
    <location>
        <begin position="784"/>
        <end position="795"/>
    </location>
</feature>
<dbReference type="InterPro" id="IPR036420">
    <property type="entry name" value="BRCT_dom_sf"/>
</dbReference>
<keyword evidence="4" id="KW-1185">Reference proteome</keyword>
<evidence type="ECO:0000313" key="4">
    <source>
        <dbReference type="Proteomes" id="UP001142393"/>
    </source>
</evidence>
<feature type="domain" description="BRCT" evidence="2">
    <location>
        <begin position="343"/>
        <end position="418"/>
    </location>
</feature>
<feature type="region of interest" description="Disordered" evidence="1">
    <location>
        <begin position="441"/>
        <end position="928"/>
    </location>
</feature>
<gene>
    <name evidence="3" type="ORF">DFH05DRAFT_1474790</name>
</gene>
<dbReference type="GO" id="GO:0035361">
    <property type="term" value="C:Cul8-RING ubiquitin ligase complex"/>
    <property type="evidence" value="ECO:0007669"/>
    <property type="project" value="TreeGrafter"/>
</dbReference>
<dbReference type="Pfam" id="PF12738">
    <property type="entry name" value="PTCB-BRCT"/>
    <property type="match status" value="1"/>
</dbReference>
<dbReference type="InterPro" id="IPR053036">
    <property type="entry name" value="CellCycle_DNARepair_Reg"/>
</dbReference>
<feature type="compositionally biased region" description="Basic and acidic residues" evidence="1">
    <location>
        <begin position="523"/>
        <end position="535"/>
    </location>
</feature>
<dbReference type="SUPFAM" id="SSF52113">
    <property type="entry name" value="BRCT domain"/>
    <property type="match status" value="4"/>
</dbReference>
<dbReference type="PANTHER" id="PTHR47667:SF1">
    <property type="entry name" value="REGULATOR OF TY1 TRANSPOSITION PROTEIN 107"/>
    <property type="match status" value="1"/>
</dbReference>
<dbReference type="GO" id="GO:0006302">
    <property type="term" value="P:double-strand break repair"/>
    <property type="evidence" value="ECO:0007669"/>
    <property type="project" value="TreeGrafter"/>
</dbReference>